<dbReference type="Proteomes" id="UP001565200">
    <property type="component" value="Unassembled WGS sequence"/>
</dbReference>
<organism evidence="2 3">
    <name type="scientific">Heminiphilus faecis</name>
    <dbReference type="NCBI Taxonomy" id="2601703"/>
    <lineage>
        <taxon>Bacteria</taxon>
        <taxon>Pseudomonadati</taxon>
        <taxon>Bacteroidota</taxon>
        <taxon>Bacteroidia</taxon>
        <taxon>Bacteroidales</taxon>
        <taxon>Muribaculaceae</taxon>
        <taxon>Heminiphilus</taxon>
    </lineage>
</organism>
<keyword evidence="3" id="KW-1185">Reference proteome</keyword>
<sequence>MKKLLLVFALIAICVSAKAESTACTITLSELPYVDGTLYLSVTCEDKELLKVAIEVEEDAVIIPVDFSTVIDKEVSIRAFQDLDEDKRLKFDRYGRPAEPCLQTTLVPQKDKNNYELKLQIYNIH</sequence>
<feature type="chain" id="PRO_5045886696" evidence="1">
    <location>
        <begin position="20"/>
        <end position="125"/>
    </location>
</feature>
<evidence type="ECO:0000313" key="2">
    <source>
        <dbReference type="EMBL" id="MEY8244337.1"/>
    </source>
</evidence>
<accession>A0ABV4CSI0</accession>
<evidence type="ECO:0000256" key="1">
    <source>
        <dbReference type="SAM" id="SignalP"/>
    </source>
</evidence>
<evidence type="ECO:0000313" key="3">
    <source>
        <dbReference type="Proteomes" id="UP001565200"/>
    </source>
</evidence>
<name>A0ABV4CSI0_9BACT</name>
<dbReference type="EMBL" id="JBCLPP010000003">
    <property type="protein sequence ID" value="MEY8244337.1"/>
    <property type="molecule type" value="Genomic_DNA"/>
</dbReference>
<dbReference type="RefSeq" id="WP_121698099.1">
    <property type="nucleotide sequence ID" value="NZ_JBCLPP010000003.1"/>
</dbReference>
<keyword evidence="1" id="KW-0732">Signal</keyword>
<gene>
    <name evidence="2" type="ORF">AAK873_01740</name>
</gene>
<reference evidence="2 3" key="1">
    <citation type="submission" date="2024-03" db="EMBL/GenBank/DDBJ databases">
        <title>Mouse gut bacterial collection (mGBC) of GemPharmatech.</title>
        <authorList>
            <person name="He Y."/>
            <person name="Dong L."/>
            <person name="Wu D."/>
            <person name="Gao X."/>
            <person name="Lin Z."/>
        </authorList>
    </citation>
    <scope>NUCLEOTIDE SEQUENCE [LARGE SCALE GENOMIC DNA]</scope>
    <source>
        <strain evidence="2 3">54-13</strain>
    </source>
</reference>
<feature type="signal peptide" evidence="1">
    <location>
        <begin position="1"/>
        <end position="19"/>
    </location>
</feature>
<protein>
    <submittedName>
        <fullName evidence="2">Uncharacterized protein</fullName>
    </submittedName>
</protein>
<proteinExistence type="predicted"/>
<comment type="caution">
    <text evidence="2">The sequence shown here is derived from an EMBL/GenBank/DDBJ whole genome shotgun (WGS) entry which is preliminary data.</text>
</comment>